<accession>A0A7C3N7B7</accession>
<protein>
    <submittedName>
        <fullName evidence="5">Bifunctional enoyl-CoA hydratase/phosphate acetyltransferase</fullName>
    </submittedName>
</protein>
<comment type="similarity">
    <text evidence="1">Belongs to the phosphate acetyltransferase and butyryltransferase family.</text>
</comment>
<comment type="caution">
    <text evidence="5">The sequence shown here is derived from an EMBL/GenBank/DDBJ whole genome shotgun (WGS) entry which is preliminary data.</text>
</comment>
<evidence type="ECO:0000259" key="4">
    <source>
        <dbReference type="Pfam" id="PF01515"/>
    </source>
</evidence>
<organism evidence="5">
    <name type="scientific">candidate division WOR-3 bacterium</name>
    <dbReference type="NCBI Taxonomy" id="2052148"/>
    <lineage>
        <taxon>Bacteria</taxon>
        <taxon>Bacteria division WOR-3</taxon>
    </lineage>
</organism>
<evidence type="ECO:0000313" key="5">
    <source>
        <dbReference type="EMBL" id="HFK24040.1"/>
    </source>
</evidence>
<dbReference type="NCBIfam" id="NF006045">
    <property type="entry name" value="PRK08190.1"/>
    <property type="match status" value="1"/>
</dbReference>
<dbReference type="EMBL" id="DSTT01000005">
    <property type="protein sequence ID" value="HFK24040.1"/>
    <property type="molecule type" value="Genomic_DNA"/>
</dbReference>
<sequence>MSITNFDGLKEKVLKMSAKRVSVAAAHDRDVIESIIESMKVGIVKSPILIGDSKKIESIIKEFTKDLKDFEIVDSKSDEESGRIAVKYVREKEADILVKGKLETVFYLKPILDKENGIKRSGVLSNLTLFEMASYHKFISVTDNAIIPVPTLEEKKQIIENAKVLYDALEIEKPKVALLSALEVINPKVESTIDAACLTQMYQRGQIKGFIIDGPLAYDTAIDKKSAESKKLKGSEVAGDPDILIVPNLESGNILGKAYKFHADAKSGGVVLGASAPVVLNSRSDGSERRFNSLLIARAIAEII</sequence>
<proteinExistence type="inferred from homology"/>
<reference evidence="5" key="1">
    <citation type="journal article" date="2020" name="mSystems">
        <title>Genome- and Community-Level Interaction Insights into Carbon Utilization and Element Cycling Functions of Hydrothermarchaeota in Hydrothermal Sediment.</title>
        <authorList>
            <person name="Zhou Z."/>
            <person name="Liu Y."/>
            <person name="Xu W."/>
            <person name="Pan J."/>
            <person name="Luo Z.H."/>
            <person name="Li M."/>
        </authorList>
    </citation>
    <scope>NUCLEOTIDE SEQUENCE [LARGE SCALE GENOMIC DNA]</scope>
    <source>
        <strain evidence="5">SpSt-464</strain>
    </source>
</reference>
<keyword evidence="3" id="KW-0012">Acyltransferase</keyword>
<evidence type="ECO:0000256" key="1">
    <source>
        <dbReference type="ARBA" id="ARBA00005656"/>
    </source>
</evidence>
<gene>
    <name evidence="5" type="ORF">ENS15_05250</name>
</gene>
<feature type="domain" description="Phosphate acetyl/butaryl transferase" evidence="4">
    <location>
        <begin position="84"/>
        <end position="297"/>
    </location>
</feature>
<dbReference type="Pfam" id="PF01515">
    <property type="entry name" value="PTA_PTB"/>
    <property type="match status" value="1"/>
</dbReference>
<evidence type="ECO:0000256" key="3">
    <source>
        <dbReference type="ARBA" id="ARBA00023315"/>
    </source>
</evidence>
<dbReference type="InterPro" id="IPR050500">
    <property type="entry name" value="Phos_Acetyltrans/Butyryltrans"/>
</dbReference>
<dbReference type="InterPro" id="IPR012147">
    <property type="entry name" value="P_Ac_Bu_trans"/>
</dbReference>
<dbReference type="PIRSF" id="PIRSF000428">
    <property type="entry name" value="P_Ac_trans"/>
    <property type="match status" value="1"/>
</dbReference>
<keyword evidence="2 5" id="KW-0808">Transferase</keyword>
<dbReference type="InterPro" id="IPR002505">
    <property type="entry name" value="PTA_PTB"/>
</dbReference>
<dbReference type="PANTHER" id="PTHR43356:SF2">
    <property type="entry name" value="PHOSPHATE ACETYLTRANSFERASE"/>
    <property type="match status" value="1"/>
</dbReference>
<dbReference type="GO" id="GO:0016746">
    <property type="term" value="F:acyltransferase activity"/>
    <property type="evidence" value="ECO:0007669"/>
    <property type="project" value="UniProtKB-KW"/>
</dbReference>
<name>A0A7C3N7B7_UNCW3</name>
<evidence type="ECO:0000256" key="2">
    <source>
        <dbReference type="ARBA" id="ARBA00022679"/>
    </source>
</evidence>
<dbReference type="SUPFAM" id="SSF53659">
    <property type="entry name" value="Isocitrate/Isopropylmalate dehydrogenase-like"/>
    <property type="match status" value="1"/>
</dbReference>
<dbReference type="AlphaFoldDB" id="A0A7C3N7B7"/>
<dbReference type="Gene3D" id="3.40.718.10">
    <property type="entry name" value="Isopropylmalate Dehydrogenase"/>
    <property type="match status" value="1"/>
</dbReference>
<dbReference type="PANTHER" id="PTHR43356">
    <property type="entry name" value="PHOSPHATE ACETYLTRANSFERASE"/>
    <property type="match status" value="1"/>
</dbReference>